<gene>
    <name evidence="5" type="ORF">J2739_004693</name>
</gene>
<evidence type="ECO:0000256" key="2">
    <source>
        <dbReference type="SAM" id="MobiDB-lite"/>
    </source>
</evidence>
<evidence type="ECO:0000256" key="1">
    <source>
        <dbReference type="ARBA" id="ARBA00022729"/>
    </source>
</evidence>
<dbReference type="InterPro" id="IPR012332">
    <property type="entry name" value="Autotransporter_pectin_lyase_C"/>
</dbReference>
<dbReference type="InterPro" id="IPR011050">
    <property type="entry name" value="Pectin_lyase_fold/virulence"/>
</dbReference>
<dbReference type="RefSeq" id="WP_309906125.1">
    <property type="nucleotide sequence ID" value="NZ_JAVDRF010000012.1"/>
</dbReference>
<feature type="transmembrane region" description="Helical" evidence="3">
    <location>
        <begin position="31"/>
        <end position="52"/>
    </location>
</feature>
<dbReference type="InterPro" id="IPR024973">
    <property type="entry name" value="ESPR"/>
</dbReference>
<dbReference type="EMBL" id="JAVDRF010000012">
    <property type="protein sequence ID" value="MDR6538900.1"/>
    <property type="molecule type" value="Genomic_DNA"/>
</dbReference>
<evidence type="ECO:0000313" key="6">
    <source>
        <dbReference type="Proteomes" id="UP001184230"/>
    </source>
</evidence>
<keyword evidence="3" id="KW-1133">Transmembrane helix</keyword>
<evidence type="ECO:0000313" key="5">
    <source>
        <dbReference type="EMBL" id="MDR6538900.1"/>
    </source>
</evidence>
<keyword evidence="3" id="KW-0472">Membrane</keyword>
<dbReference type="Gene3D" id="2.160.20.20">
    <property type="match status" value="1"/>
</dbReference>
<proteinExistence type="predicted"/>
<dbReference type="Pfam" id="PF12951">
    <property type="entry name" value="PATR"/>
    <property type="match status" value="4"/>
</dbReference>
<dbReference type="PRINTS" id="PR01228">
    <property type="entry name" value="EGGSHELL"/>
</dbReference>
<feature type="non-terminal residue" evidence="5">
    <location>
        <position position="737"/>
    </location>
</feature>
<dbReference type="Pfam" id="PF13018">
    <property type="entry name" value="ESPR"/>
    <property type="match status" value="1"/>
</dbReference>
<keyword evidence="6" id="KW-1185">Reference proteome</keyword>
<dbReference type="Proteomes" id="UP001184230">
    <property type="component" value="Unassembled WGS sequence"/>
</dbReference>
<evidence type="ECO:0000256" key="3">
    <source>
        <dbReference type="SAM" id="Phobius"/>
    </source>
</evidence>
<feature type="compositionally biased region" description="Gly residues" evidence="2">
    <location>
        <begin position="170"/>
        <end position="189"/>
    </location>
</feature>
<feature type="compositionally biased region" description="Gly residues" evidence="2">
    <location>
        <begin position="196"/>
        <end position="209"/>
    </location>
</feature>
<keyword evidence="3" id="KW-0812">Transmembrane</keyword>
<dbReference type="NCBIfam" id="TIGR02601">
    <property type="entry name" value="autotrns_rpt"/>
    <property type="match status" value="4"/>
</dbReference>
<accession>A0ABU1NKA1</accession>
<dbReference type="SUPFAM" id="SSF51126">
    <property type="entry name" value="Pectin lyase-like"/>
    <property type="match status" value="1"/>
</dbReference>
<feature type="domain" description="ESPR" evidence="4">
    <location>
        <begin position="1"/>
        <end position="43"/>
    </location>
</feature>
<name>A0ABU1NKA1_9BURK</name>
<sequence>MNHIYRLVFNRVLGVRQAVSELAKASGKGRVISALAVGLFSPAAFAVSYYTVTDEAALRTALGSAIDGDVIVFGRDITLSSDLAPITQSIDIRGSGHVLSGNDAYRGFFVQQGTVEISDLDIAHATAQGGSGGGNGGGGMGAGGGLFVNSGAAVTLSNVRFDGNRAIGGSGGASGWDSGGGGGMAGGGADRLSGSNAGGGLGGGGGSGGTLQVPATPGGALVGSGGAAGSPPGINPAVAFGGDGDVAFSGGGGGVTFGTGGTGGDFAGGGGGGAGAACGPGGSGGFGGGGGGGGCDGRTAEWGGTGGFGAGGGGNGGVEGFGGGRGAAVAGLGRGIGGGGGGGGFGGAVFVRNGGSLTIASDFGFQNNSVAGGNGGPGLLGGNAGSSGSSAGSNLFLQGNGNLGISPGSGVSVVLDTATIADQSALGGIGSNAGLWGLIKTGDGVLQLTGTAGFSGSVQIDQGSVATAADASLGRSGQLGLNGGTLQYLAGFTSARSITLGAAGGTFDTQGFDSALEGSVSGAGQLIKRGSGTLVLSGANTHEGGTAIQGGVLSITSDGNLGAASGRLDFAGGTLRNTGAVSMNRAVTLAASGGTFETQADLLLSGDISGRGRWTKEGGSTLVVTGAASHTGGTTISGGTLQIGNGGTTGSLTGDVLNNATLAFNRSDALSFNGAITGSGNVVKSGAGTLTLAGANTYAGGTTVNAGILAGSASSFGSGAIVDNATLRIDQAGDAIF</sequence>
<organism evidence="5 6">
    <name type="scientific">Variovorax soli</name>
    <dbReference type="NCBI Taxonomy" id="376815"/>
    <lineage>
        <taxon>Bacteria</taxon>
        <taxon>Pseudomonadati</taxon>
        <taxon>Pseudomonadota</taxon>
        <taxon>Betaproteobacteria</taxon>
        <taxon>Burkholderiales</taxon>
        <taxon>Comamonadaceae</taxon>
        <taxon>Variovorax</taxon>
    </lineage>
</organism>
<reference evidence="5 6" key="1">
    <citation type="submission" date="2023-07" db="EMBL/GenBank/DDBJ databases">
        <title>Sorghum-associated microbial communities from plants grown in Nebraska, USA.</title>
        <authorList>
            <person name="Schachtman D."/>
        </authorList>
    </citation>
    <scope>NUCLEOTIDE SEQUENCE [LARGE SCALE GENOMIC DNA]</scope>
    <source>
        <strain evidence="5 6">DS1781</strain>
    </source>
</reference>
<keyword evidence="1" id="KW-0732">Signal</keyword>
<feature type="region of interest" description="Disordered" evidence="2">
    <location>
        <begin position="170"/>
        <end position="217"/>
    </location>
</feature>
<dbReference type="InterPro" id="IPR013425">
    <property type="entry name" value="Autotrns_rpt"/>
</dbReference>
<comment type="caution">
    <text evidence="5">The sequence shown here is derived from an EMBL/GenBank/DDBJ whole genome shotgun (WGS) entry which is preliminary data.</text>
</comment>
<protein>
    <submittedName>
        <fullName evidence="5">Autotransporter-associated beta strand protein</fullName>
    </submittedName>
</protein>
<evidence type="ECO:0000259" key="4">
    <source>
        <dbReference type="Pfam" id="PF13018"/>
    </source>
</evidence>